<dbReference type="GO" id="GO:0061630">
    <property type="term" value="F:ubiquitin protein ligase activity"/>
    <property type="evidence" value="ECO:0007669"/>
    <property type="project" value="UniProtKB-EC"/>
</dbReference>
<dbReference type="SUPFAM" id="SSF57850">
    <property type="entry name" value="RING/U-box"/>
    <property type="match status" value="1"/>
</dbReference>
<evidence type="ECO:0000259" key="7">
    <source>
        <dbReference type="PROSITE" id="PS51698"/>
    </source>
</evidence>
<dbReference type="Pfam" id="PF00514">
    <property type="entry name" value="Arm"/>
    <property type="match status" value="1"/>
</dbReference>
<dbReference type="InterPro" id="IPR016024">
    <property type="entry name" value="ARM-type_fold"/>
</dbReference>
<dbReference type="InterPro" id="IPR052608">
    <property type="entry name" value="U-box_domain_protein"/>
</dbReference>
<feature type="domain" description="U-box" evidence="7">
    <location>
        <begin position="238"/>
        <end position="317"/>
    </location>
</feature>
<dbReference type="PROSITE" id="PS51698">
    <property type="entry name" value="U_BOX"/>
    <property type="match status" value="1"/>
</dbReference>
<evidence type="ECO:0000256" key="2">
    <source>
        <dbReference type="ARBA" id="ARBA00004906"/>
    </source>
</evidence>
<dbReference type="CDD" id="cd16664">
    <property type="entry name" value="RING-Ubox_PUB"/>
    <property type="match status" value="1"/>
</dbReference>
<evidence type="ECO:0000313" key="8">
    <source>
        <dbReference type="EMBL" id="CAI0544788.1"/>
    </source>
</evidence>
<accession>A0AAV0QKB7</accession>
<evidence type="ECO:0000256" key="1">
    <source>
        <dbReference type="ARBA" id="ARBA00000900"/>
    </source>
</evidence>
<dbReference type="EMBL" id="CAMGYJ010000009">
    <property type="protein sequence ID" value="CAI0544788.1"/>
    <property type="molecule type" value="Genomic_DNA"/>
</dbReference>
<dbReference type="EC" id="2.3.2.27" evidence="3"/>
<comment type="caution">
    <text evidence="8">The sequence shown here is derived from an EMBL/GenBank/DDBJ whole genome shotgun (WGS) entry which is preliminary data.</text>
</comment>
<dbReference type="Gene3D" id="3.30.40.10">
    <property type="entry name" value="Zinc/RING finger domain, C3HC4 (zinc finger)"/>
    <property type="match status" value="1"/>
</dbReference>
<dbReference type="PANTHER" id="PTHR45958">
    <property type="entry name" value="RING-TYPE E3 UBIQUITIN TRANSFERASE"/>
    <property type="match status" value="1"/>
</dbReference>
<evidence type="ECO:0000256" key="6">
    <source>
        <dbReference type="SAM" id="MobiDB-lite"/>
    </source>
</evidence>
<comment type="pathway">
    <text evidence="2">Protein modification; protein ubiquitination.</text>
</comment>
<dbReference type="SUPFAM" id="SSF48371">
    <property type="entry name" value="ARM repeat"/>
    <property type="match status" value="2"/>
</dbReference>
<comment type="catalytic activity">
    <reaction evidence="1">
        <text>S-ubiquitinyl-[E2 ubiquitin-conjugating enzyme]-L-cysteine + [acceptor protein]-L-lysine = [E2 ubiquitin-conjugating enzyme]-L-cysteine + N(6)-ubiquitinyl-[acceptor protein]-L-lysine.</text>
        <dbReference type="EC" id="2.3.2.27"/>
    </reaction>
</comment>
<evidence type="ECO:0000313" key="9">
    <source>
        <dbReference type="Proteomes" id="UP001154282"/>
    </source>
</evidence>
<dbReference type="Pfam" id="PF04564">
    <property type="entry name" value="U-box"/>
    <property type="match status" value="1"/>
</dbReference>
<name>A0AAV0QKB7_9ROSI</name>
<dbReference type="InterPro" id="IPR013083">
    <property type="entry name" value="Znf_RING/FYVE/PHD"/>
</dbReference>
<keyword evidence="5" id="KW-0677">Repeat</keyword>
<protein>
    <recommendedName>
        <fullName evidence="3">RING-type E3 ubiquitin transferase</fullName>
        <ecNumber evidence="3">2.3.2.27</ecNumber>
    </recommendedName>
</protein>
<dbReference type="SMART" id="SM00185">
    <property type="entry name" value="ARM"/>
    <property type="match status" value="6"/>
</dbReference>
<dbReference type="AlphaFoldDB" id="A0AAV0QKB7"/>
<evidence type="ECO:0000256" key="3">
    <source>
        <dbReference type="ARBA" id="ARBA00012483"/>
    </source>
</evidence>
<dbReference type="Proteomes" id="UP001154282">
    <property type="component" value="Unassembled WGS sequence"/>
</dbReference>
<dbReference type="InterPro" id="IPR011989">
    <property type="entry name" value="ARM-like"/>
</dbReference>
<dbReference type="InterPro" id="IPR000225">
    <property type="entry name" value="Armadillo"/>
</dbReference>
<organism evidence="8 9">
    <name type="scientific">Linum tenue</name>
    <dbReference type="NCBI Taxonomy" id="586396"/>
    <lineage>
        <taxon>Eukaryota</taxon>
        <taxon>Viridiplantae</taxon>
        <taxon>Streptophyta</taxon>
        <taxon>Embryophyta</taxon>
        <taxon>Tracheophyta</taxon>
        <taxon>Spermatophyta</taxon>
        <taxon>Magnoliopsida</taxon>
        <taxon>eudicotyledons</taxon>
        <taxon>Gunneridae</taxon>
        <taxon>Pentapetalae</taxon>
        <taxon>rosids</taxon>
        <taxon>fabids</taxon>
        <taxon>Malpighiales</taxon>
        <taxon>Linaceae</taxon>
        <taxon>Linum</taxon>
    </lineage>
</organism>
<proteinExistence type="predicted"/>
<feature type="region of interest" description="Disordered" evidence="6">
    <location>
        <begin position="163"/>
        <end position="184"/>
    </location>
</feature>
<evidence type="ECO:0000256" key="4">
    <source>
        <dbReference type="ARBA" id="ARBA00022679"/>
    </source>
</evidence>
<dbReference type="SMART" id="SM00504">
    <property type="entry name" value="Ubox"/>
    <property type="match status" value="1"/>
</dbReference>
<sequence length="1052" mass="117130">MSLNSDSALINAIAESMLASTSDIIKTVPRVVESQREIFFEIGCYIYRTSFAVMELQTTENPPENAREILESLSRSINEAKDLVSGCRRRSFVEEDGSLPSDDSNIRSTISQLEEVIKRAGEILRSIPSSTFIDNEYSEMAVRSIASEMQNAQFKVLQKEEAAEEQVTEEAQREPIESSDLYPTKADFSTNDSQVLDTKLPQLIQFLRRPTSSISRNQGLKNHRSISTASFPDMAIEPLYETFCCPLTKQVMEDPVTIQSGVTFERKAITKWFQDEFESSPEAVCPVTALKLTNTSLRPNVALRTTIEEWKERNEAAKIKVCRAALSLASTASMAVEAVRNLQQICTRNPFNKMQVCNAGILPLLDNFLSHKDRDVRIAVLEFLVDLAEEDDGKARYFDPYPSKSLLWFPPYLQEMIAKTVDLSAVVRLLSSGHQVIKHQALLLLLELARLEAMSERIGSITGSILMLIKLKYSHSLDSFASERANEILMSLGRLPENVKQMAENGFLEPLINQLSEGPEEVQIEMASYLGEISLGHESQKTYVADRASPVLIRMVHNGNALTRRAAFKALAQISSYHPNANTLTEAGILHIMVEEMFTRRIYNEPMDSKNEAAAILANILEAGVELQNLKVNSYGHKLTSDYVVYNIIHMLNNSTPEELNINLIRIILCLADSPNSMATIVSVVKKQSEVSYNLIELINNPHEELGVSAIKLLIKLSPYMGHTVIERLCKTRGLPENLILDETAGTTARTTERQALSALFLAKLPHKNLTLNLALVGLVPRILDSINQIQSSGTRSSRHSSAYLEGLVGVLVRFTSTLYEPQMLFLARTHNFTSVFTQLLLTKTSNDEVQRLSAFGLENLSAESVNLSKPPKTKKPTSLGKSFSMRNFLSFGSSNKRRAPLCPVHRGVCSSQDTFCLVDANAVERLLTCLDHENAKVVDAALSAICTLLDDRVDIESSIAMLIGKNAVKQILHVVTEHGSEALRHKCFWFLERFLESGADSSVGDISMDRSLPAIVISAFHHGDGNTRQMAEKILGHLNRVPNYGTTHFTM</sequence>
<dbReference type="InterPro" id="IPR003613">
    <property type="entry name" value="Ubox_domain"/>
</dbReference>
<dbReference type="Gene3D" id="1.25.10.10">
    <property type="entry name" value="Leucine-rich Repeat Variant"/>
    <property type="match status" value="4"/>
</dbReference>
<keyword evidence="4" id="KW-0808">Transferase</keyword>
<evidence type="ECO:0000256" key="5">
    <source>
        <dbReference type="ARBA" id="ARBA00022737"/>
    </source>
</evidence>
<gene>
    <name evidence="8" type="ORF">LITE_LOCUS43299</name>
</gene>
<reference evidence="8" key="1">
    <citation type="submission" date="2022-08" db="EMBL/GenBank/DDBJ databases">
        <authorList>
            <person name="Gutierrez-Valencia J."/>
        </authorList>
    </citation>
    <scope>NUCLEOTIDE SEQUENCE</scope>
</reference>
<dbReference type="PANTHER" id="PTHR45958:SF4">
    <property type="entry name" value="U-BOX DOMAIN-CONTAINING PROTEIN 42-RELATED"/>
    <property type="match status" value="1"/>
</dbReference>
<dbReference type="GO" id="GO:0016567">
    <property type="term" value="P:protein ubiquitination"/>
    <property type="evidence" value="ECO:0007669"/>
    <property type="project" value="InterPro"/>
</dbReference>
<keyword evidence="9" id="KW-1185">Reference proteome</keyword>
<dbReference type="InterPro" id="IPR045210">
    <property type="entry name" value="RING-Ubox_PUB"/>
</dbReference>